<dbReference type="OMA" id="RWWQEDP"/>
<dbReference type="EMBL" id="LRBV02000006">
    <property type="status" value="NOT_ANNOTATED_CDS"/>
    <property type="molecule type" value="Genomic_DNA"/>
</dbReference>
<dbReference type="OrthoDB" id="745459at2759"/>
<dbReference type="Gramene" id="QL06p038960:mrna">
    <property type="protein sequence ID" value="QL06p038960:mrna:CDS:1"/>
    <property type="gene ID" value="QL06p038960"/>
</dbReference>
<accession>A0A7N2LXZ6</accession>
<proteinExistence type="predicted"/>
<dbReference type="InParanoid" id="A0A7N2LXZ6"/>
<name>A0A7N2LXZ6_QUELO</name>
<gene>
    <name evidence="2" type="primary">LOC115950820</name>
</gene>
<dbReference type="AlphaFoldDB" id="A0A7N2LXZ6"/>
<sequence length="177" mass="19997">MNHRKAHSQGSIPFSWEDKPGICKVNTECPTDIRVRLHALKLKSSQSPPTPCISDSTTTAKVSAQNIKIPLPPCPQLQPPRRSNSVKRHRWQEDPFLVAYKECTKSIVESGKAPSASKKVVESRLRKTKSIFSCKNSCEVQEDNTLKFSKLPPLPTEKFGVSRQERQELHRALLQEL</sequence>
<feature type="region of interest" description="Disordered" evidence="1">
    <location>
        <begin position="69"/>
        <end position="89"/>
    </location>
</feature>
<protein>
    <submittedName>
        <fullName evidence="2">Uncharacterized protein</fullName>
    </submittedName>
</protein>
<dbReference type="EnsemblPlants" id="QL06p038960:mrna">
    <property type="protein sequence ID" value="QL06p038960:mrna:CDS:1"/>
    <property type="gene ID" value="QL06p038960"/>
</dbReference>
<dbReference type="KEGG" id="qlo:115950820"/>
<reference evidence="2" key="2">
    <citation type="submission" date="2021-01" db="UniProtKB">
        <authorList>
            <consortium name="EnsemblPlants"/>
        </authorList>
    </citation>
    <scope>IDENTIFICATION</scope>
</reference>
<keyword evidence="3" id="KW-1185">Reference proteome</keyword>
<evidence type="ECO:0000256" key="1">
    <source>
        <dbReference type="SAM" id="MobiDB-lite"/>
    </source>
</evidence>
<organism evidence="2 3">
    <name type="scientific">Quercus lobata</name>
    <name type="common">Valley oak</name>
    <dbReference type="NCBI Taxonomy" id="97700"/>
    <lineage>
        <taxon>Eukaryota</taxon>
        <taxon>Viridiplantae</taxon>
        <taxon>Streptophyta</taxon>
        <taxon>Embryophyta</taxon>
        <taxon>Tracheophyta</taxon>
        <taxon>Spermatophyta</taxon>
        <taxon>Magnoliopsida</taxon>
        <taxon>eudicotyledons</taxon>
        <taxon>Gunneridae</taxon>
        <taxon>Pentapetalae</taxon>
        <taxon>rosids</taxon>
        <taxon>fabids</taxon>
        <taxon>Fagales</taxon>
        <taxon>Fagaceae</taxon>
        <taxon>Quercus</taxon>
    </lineage>
</organism>
<dbReference type="Proteomes" id="UP000594261">
    <property type="component" value="Chromosome 6"/>
</dbReference>
<dbReference type="RefSeq" id="XP_030923935.1">
    <property type="nucleotide sequence ID" value="XM_031068075.1"/>
</dbReference>
<dbReference type="PANTHER" id="PTHR33696">
    <property type="entry name" value="T22J18.15-RELATED"/>
    <property type="match status" value="1"/>
</dbReference>
<dbReference type="GeneID" id="115950820"/>
<evidence type="ECO:0000313" key="3">
    <source>
        <dbReference type="Proteomes" id="UP000594261"/>
    </source>
</evidence>
<dbReference type="PANTHER" id="PTHR33696:SF20">
    <property type="entry name" value="DUF688 FAMILY PROTEIN"/>
    <property type="match status" value="1"/>
</dbReference>
<reference evidence="2 3" key="1">
    <citation type="journal article" date="2016" name="G3 (Bethesda)">
        <title>First Draft Assembly and Annotation of the Genome of a California Endemic Oak Quercus lobata Nee (Fagaceae).</title>
        <authorList>
            <person name="Sork V.L."/>
            <person name="Fitz-Gibbon S.T."/>
            <person name="Puiu D."/>
            <person name="Crepeau M."/>
            <person name="Gugger P.F."/>
            <person name="Sherman R."/>
            <person name="Stevens K."/>
            <person name="Langley C.H."/>
            <person name="Pellegrini M."/>
            <person name="Salzberg S.L."/>
        </authorList>
    </citation>
    <scope>NUCLEOTIDE SEQUENCE [LARGE SCALE GENOMIC DNA]</scope>
    <source>
        <strain evidence="2 3">cv. SW786</strain>
    </source>
</reference>
<evidence type="ECO:0000313" key="2">
    <source>
        <dbReference type="EnsemblPlants" id="QL06p038960:mrna:CDS:1"/>
    </source>
</evidence>